<sequence length="285" mass="31687">MRPQNLFHQSLATQKCTLGCPILDRCLGGGIPCNSITELVAESGSGKTQLCLQLSLSAQLPASSGGLSASSLYLHTEFPFPIRRLHELSTNFRSSNPCNDHNPCDNIFVQGVYTVDHLLDLMPRMESFIENSKSRFPIRLIVIDSIAALFRSDFENTPGDLKKRSSLFFKISGKLKAMATGFGWRRVCPALGLAWANCVNSRLFLARDDEFVSQENQLVNGDGGDFVSRRTRRWIHVVFAPHLPISSCEFEIRREGGEELSQSNVWLCIGKMLGETIVFSSAVQE</sequence>
<protein>
    <recommendedName>
        <fullName evidence="7">RecA family profile 1 domain-containing protein</fullName>
    </recommendedName>
</protein>
<dbReference type="Pfam" id="PF08423">
    <property type="entry name" value="Rad51"/>
    <property type="match status" value="1"/>
</dbReference>
<dbReference type="EMBL" id="JAFEMO010000004">
    <property type="protein sequence ID" value="KAH7572596.1"/>
    <property type="molecule type" value="Genomic_DNA"/>
</dbReference>
<gene>
    <name evidence="8" type="ORF">JRO89_XS04G0279200</name>
</gene>
<evidence type="ECO:0000313" key="9">
    <source>
        <dbReference type="Proteomes" id="UP000827721"/>
    </source>
</evidence>
<evidence type="ECO:0000313" key="8">
    <source>
        <dbReference type="EMBL" id="KAH7572596.1"/>
    </source>
</evidence>
<evidence type="ECO:0000259" key="7">
    <source>
        <dbReference type="PROSITE" id="PS50162"/>
    </source>
</evidence>
<dbReference type="PRINTS" id="PR01874">
    <property type="entry name" value="DNAREPAIRADA"/>
</dbReference>
<evidence type="ECO:0000256" key="4">
    <source>
        <dbReference type="ARBA" id="ARBA00022840"/>
    </source>
</evidence>
<dbReference type="InterPro" id="IPR047348">
    <property type="entry name" value="XRCC3-like_C"/>
</dbReference>
<comment type="subcellular location">
    <subcellularLocation>
        <location evidence="1">Nucleus</location>
    </subcellularLocation>
</comment>
<dbReference type="PROSITE" id="PS50162">
    <property type="entry name" value="RECA_2"/>
    <property type="match status" value="1"/>
</dbReference>
<dbReference type="InterPro" id="IPR020588">
    <property type="entry name" value="RecA_ATP-bd"/>
</dbReference>
<dbReference type="Gene3D" id="3.40.50.300">
    <property type="entry name" value="P-loop containing nucleotide triphosphate hydrolases"/>
    <property type="match status" value="1"/>
</dbReference>
<name>A0ABQ8I7I3_9ROSI</name>
<dbReference type="CDD" id="cd19491">
    <property type="entry name" value="XRCC3"/>
    <property type="match status" value="1"/>
</dbReference>
<evidence type="ECO:0000256" key="3">
    <source>
        <dbReference type="ARBA" id="ARBA00022763"/>
    </source>
</evidence>
<keyword evidence="6" id="KW-0539">Nucleus</keyword>
<dbReference type="PIRSF" id="PIRSF005856">
    <property type="entry name" value="Rad51"/>
    <property type="match status" value="1"/>
</dbReference>
<evidence type="ECO:0000256" key="1">
    <source>
        <dbReference type="ARBA" id="ARBA00004123"/>
    </source>
</evidence>
<comment type="caution">
    <text evidence="8">The sequence shown here is derived from an EMBL/GenBank/DDBJ whole genome shotgun (WGS) entry which is preliminary data.</text>
</comment>
<dbReference type="InterPro" id="IPR027417">
    <property type="entry name" value="P-loop_NTPase"/>
</dbReference>
<dbReference type="PANTHER" id="PTHR46487">
    <property type="entry name" value="DNA REPAIR PROTEIN XRCC3"/>
    <property type="match status" value="1"/>
</dbReference>
<evidence type="ECO:0000256" key="2">
    <source>
        <dbReference type="ARBA" id="ARBA00022741"/>
    </source>
</evidence>
<keyword evidence="2" id="KW-0547">Nucleotide-binding</keyword>
<proteinExistence type="predicted"/>
<keyword evidence="9" id="KW-1185">Reference proteome</keyword>
<dbReference type="PANTHER" id="PTHR46487:SF1">
    <property type="entry name" value="DNA REPAIR PROTEIN XRCC3"/>
    <property type="match status" value="1"/>
</dbReference>
<dbReference type="SUPFAM" id="SSF52540">
    <property type="entry name" value="P-loop containing nucleoside triphosphate hydrolases"/>
    <property type="match status" value="1"/>
</dbReference>
<dbReference type="InterPro" id="IPR013632">
    <property type="entry name" value="Rad51_C"/>
</dbReference>
<evidence type="ECO:0000256" key="5">
    <source>
        <dbReference type="ARBA" id="ARBA00023204"/>
    </source>
</evidence>
<accession>A0ABQ8I7I3</accession>
<keyword evidence="4" id="KW-0067">ATP-binding</keyword>
<dbReference type="Proteomes" id="UP000827721">
    <property type="component" value="Unassembled WGS sequence"/>
</dbReference>
<keyword evidence="3" id="KW-0227">DNA damage</keyword>
<organism evidence="8 9">
    <name type="scientific">Xanthoceras sorbifolium</name>
    <dbReference type="NCBI Taxonomy" id="99658"/>
    <lineage>
        <taxon>Eukaryota</taxon>
        <taxon>Viridiplantae</taxon>
        <taxon>Streptophyta</taxon>
        <taxon>Embryophyta</taxon>
        <taxon>Tracheophyta</taxon>
        <taxon>Spermatophyta</taxon>
        <taxon>Magnoliopsida</taxon>
        <taxon>eudicotyledons</taxon>
        <taxon>Gunneridae</taxon>
        <taxon>Pentapetalae</taxon>
        <taxon>rosids</taxon>
        <taxon>malvids</taxon>
        <taxon>Sapindales</taxon>
        <taxon>Sapindaceae</taxon>
        <taxon>Xanthoceroideae</taxon>
        <taxon>Xanthoceras</taxon>
    </lineage>
</organism>
<dbReference type="InterPro" id="IPR016467">
    <property type="entry name" value="DNA_recomb/repair_RecA-like"/>
</dbReference>
<feature type="domain" description="RecA family profile 1" evidence="7">
    <location>
        <begin position="12"/>
        <end position="199"/>
    </location>
</feature>
<keyword evidence="5" id="KW-0234">DNA repair</keyword>
<evidence type="ECO:0000256" key="6">
    <source>
        <dbReference type="ARBA" id="ARBA00023242"/>
    </source>
</evidence>
<reference evidence="8 9" key="1">
    <citation type="submission" date="2021-02" db="EMBL/GenBank/DDBJ databases">
        <title>Plant Genome Project.</title>
        <authorList>
            <person name="Zhang R.-G."/>
        </authorList>
    </citation>
    <scope>NUCLEOTIDE SEQUENCE [LARGE SCALE GENOMIC DNA]</scope>
    <source>
        <tissue evidence="8">Leaves</tissue>
    </source>
</reference>